<name>A0ABY8IKL1_9HYPH</name>
<sequence>MKVADRSDSDRNRRAVHMITLIGLFACISLFLSHFKTSKASVDFFSSSRFLIGMRTPTTPGALRVARALLGYSQRTAAELAGMSQKSIVQAEDPCSERFELNVTLVNFYADRGIEFLGETTFGGPIFRPGARWRIPDAFPSLPENSEAIRKTSNGISLLAARSLLGLPRTAISDAVNVPRNTIAAVEGGRGWSETHDTLRSYYNSRQIDFLGWGKVEQDGYYGVGVRWQAFELILEPSEVTG</sequence>
<dbReference type="PROSITE" id="PS51257">
    <property type="entry name" value="PROKAR_LIPOPROTEIN"/>
    <property type="match status" value="1"/>
</dbReference>
<proteinExistence type="predicted"/>
<dbReference type="RefSeq" id="WP_142828906.1">
    <property type="nucleotide sequence ID" value="NZ_CP117267.1"/>
</dbReference>
<keyword evidence="1" id="KW-0472">Membrane</keyword>
<reference evidence="2" key="2">
    <citation type="journal article" date="2023" name="MicrobiologyOpen">
        <title>Genomics of the tumorigenes clade of the family Rhizobiaceae and description of Rhizobium rhododendri sp. nov.</title>
        <authorList>
            <person name="Kuzmanovic N."/>
            <person name="diCenzo G.C."/>
            <person name="Bunk B."/>
            <person name="Sproeer C."/>
            <person name="Fruehling A."/>
            <person name="Neumann-Schaal M."/>
            <person name="Overmann J."/>
            <person name="Smalla K."/>
        </authorList>
    </citation>
    <scope>NUCLEOTIDE SEQUENCE</scope>
    <source>
        <strain evidence="2">Rho-6.2</strain>
    </source>
</reference>
<gene>
    <name evidence="2" type="ORF">PR018_05295</name>
</gene>
<keyword evidence="1" id="KW-0812">Transmembrane</keyword>
<feature type="transmembrane region" description="Helical" evidence="1">
    <location>
        <begin position="15"/>
        <end position="35"/>
    </location>
</feature>
<evidence type="ECO:0000313" key="2">
    <source>
        <dbReference type="EMBL" id="WFS23916.1"/>
    </source>
</evidence>
<protein>
    <submittedName>
        <fullName evidence="2">XRE family transcriptional regulator</fullName>
    </submittedName>
</protein>
<reference evidence="2" key="1">
    <citation type="journal article" date="2019" name="Phytopathology">
        <title>A Novel Group of Rhizobium tumorigenes-Like Agrobacteria Associated with Crown Gall Disease of Rhododendron and Blueberry.</title>
        <authorList>
            <person name="Kuzmanovic N."/>
            <person name="Behrens P."/>
            <person name="Idczak E."/>
            <person name="Wagner S."/>
            <person name="Gotz M."/>
            <person name="Sproer C."/>
            <person name="Bunk B."/>
            <person name="Overmann J."/>
            <person name="Smalla K."/>
        </authorList>
    </citation>
    <scope>NUCLEOTIDE SEQUENCE</scope>
    <source>
        <strain evidence="2">Rho-6.2</strain>
    </source>
</reference>
<organism evidence="2 3">
    <name type="scientific">Rhizobium rhododendri</name>
    <dbReference type="NCBI Taxonomy" id="2506430"/>
    <lineage>
        <taxon>Bacteria</taxon>
        <taxon>Pseudomonadati</taxon>
        <taxon>Pseudomonadota</taxon>
        <taxon>Alphaproteobacteria</taxon>
        <taxon>Hyphomicrobiales</taxon>
        <taxon>Rhizobiaceae</taxon>
        <taxon>Rhizobium/Agrobacterium group</taxon>
        <taxon>Rhizobium</taxon>
    </lineage>
</organism>
<dbReference type="Proteomes" id="UP000318939">
    <property type="component" value="Chromosome"/>
</dbReference>
<keyword evidence="3" id="KW-1185">Reference proteome</keyword>
<dbReference type="EMBL" id="CP117267">
    <property type="protein sequence ID" value="WFS23916.1"/>
    <property type="molecule type" value="Genomic_DNA"/>
</dbReference>
<keyword evidence="1" id="KW-1133">Transmembrane helix</keyword>
<evidence type="ECO:0000313" key="3">
    <source>
        <dbReference type="Proteomes" id="UP000318939"/>
    </source>
</evidence>
<dbReference type="InterPro" id="IPR010982">
    <property type="entry name" value="Lambda_DNA-bd_dom_sf"/>
</dbReference>
<evidence type="ECO:0000256" key="1">
    <source>
        <dbReference type="SAM" id="Phobius"/>
    </source>
</evidence>
<dbReference type="Gene3D" id="1.10.260.40">
    <property type="entry name" value="lambda repressor-like DNA-binding domains"/>
    <property type="match status" value="1"/>
</dbReference>
<accession>A0ABY8IKL1</accession>